<comment type="caution">
    <text evidence="12">The sequence shown here is derived from an EMBL/GenBank/DDBJ whole genome shotgun (WGS) entry which is preliminary data.</text>
</comment>
<dbReference type="PROSITE" id="PS50893">
    <property type="entry name" value="ABC_TRANSPORTER_2"/>
    <property type="match status" value="1"/>
</dbReference>
<proteinExistence type="inferred from homology"/>
<keyword evidence="6 12" id="KW-0067">ATP-binding</keyword>
<evidence type="ECO:0000256" key="1">
    <source>
        <dbReference type="ARBA" id="ARBA00004202"/>
    </source>
</evidence>
<dbReference type="PANTHER" id="PTHR24220">
    <property type="entry name" value="IMPORT ATP-BINDING PROTEIN"/>
    <property type="match status" value="1"/>
</dbReference>
<keyword evidence="7" id="KW-0472">Membrane</keyword>
<dbReference type="InterPro" id="IPR017911">
    <property type="entry name" value="MacB-like_ATP-bd"/>
</dbReference>
<dbReference type="InterPro" id="IPR027417">
    <property type="entry name" value="P-loop_NTPase"/>
</dbReference>
<dbReference type="Proteomes" id="UP000608420">
    <property type="component" value="Unassembled WGS sequence"/>
</dbReference>
<comment type="subcellular location">
    <subcellularLocation>
        <location evidence="1">Cell membrane</location>
        <topology evidence="1">Peripheral membrane protein</topology>
    </subcellularLocation>
</comment>
<dbReference type="Pfam" id="PF00005">
    <property type="entry name" value="ABC_tran"/>
    <property type="match status" value="1"/>
</dbReference>
<dbReference type="PANTHER" id="PTHR24220:SF666">
    <property type="entry name" value="HEMIN IMPORT ATP-BINDING PROTEIN HRTA-RELATED"/>
    <property type="match status" value="1"/>
</dbReference>
<dbReference type="InterPro" id="IPR017871">
    <property type="entry name" value="ABC_transporter-like_CS"/>
</dbReference>
<protein>
    <recommendedName>
        <fullName evidence="9">Putative hemin import ATP-binding protein HrtA</fullName>
    </recommendedName>
</protein>
<dbReference type="EMBL" id="BMIW01000007">
    <property type="protein sequence ID" value="GGF93712.1"/>
    <property type="molecule type" value="Genomic_DNA"/>
</dbReference>
<dbReference type="SMART" id="SM00382">
    <property type="entry name" value="AAA"/>
    <property type="match status" value="1"/>
</dbReference>
<comment type="subunit">
    <text evidence="2">The complex is composed of two ATP-binding proteins (HrtA), two transmembrane proteins (HrtB) and a solute-binding protein.</text>
</comment>
<gene>
    <name evidence="12" type="ORF">GCM10010913_14110</name>
</gene>
<keyword evidence="13" id="KW-1185">Reference proteome</keyword>
<evidence type="ECO:0000256" key="4">
    <source>
        <dbReference type="ARBA" id="ARBA00022475"/>
    </source>
</evidence>
<evidence type="ECO:0000256" key="5">
    <source>
        <dbReference type="ARBA" id="ARBA00022741"/>
    </source>
</evidence>
<keyword evidence="5" id="KW-0547">Nucleotide-binding</keyword>
<dbReference type="InterPro" id="IPR003593">
    <property type="entry name" value="AAA+_ATPase"/>
</dbReference>
<accession>A0ABQ1VRU9</accession>
<name>A0ABQ1VRU9_9BACL</name>
<evidence type="ECO:0000256" key="6">
    <source>
        <dbReference type="ARBA" id="ARBA00022840"/>
    </source>
</evidence>
<evidence type="ECO:0000256" key="9">
    <source>
        <dbReference type="ARBA" id="ARBA00024432"/>
    </source>
</evidence>
<keyword evidence="4" id="KW-1003">Cell membrane</keyword>
<comment type="function">
    <text evidence="10">Part of the ABC transporter complex hrt involved in hemin import. Responsible for energy coupling to the transport system.</text>
</comment>
<organism evidence="12 13">
    <name type="scientific">Paenibacillus aceti</name>
    <dbReference type="NCBI Taxonomy" id="1820010"/>
    <lineage>
        <taxon>Bacteria</taxon>
        <taxon>Bacillati</taxon>
        <taxon>Bacillota</taxon>
        <taxon>Bacilli</taxon>
        <taxon>Bacillales</taxon>
        <taxon>Paenibacillaceae</taxon>
        <taxon>Paenibacillus</taxon>
    </lineage>
</organism>
<reference evidence="13" key="1">
    <citation type="journal article" date="2019" name="Int. J. Syst. Evol. Microbiol.">
        <title>The Global Catalogue of Microorganisms (GCM) 10K type strain sequencing project: providing services to taxonomists for standard genome sequencing and annotation.</title>
        <authorList>
            <consortium name="The Broad Institute Genomics Platform"/>
            <consortium name="The Broad Institute Genome Sequencing Center for Infectious Disease"/>
            <person name="Wu L."/>
            <person name="Ma J."/>
        </authorList>
    </citation>
    <scope>NUCLEOTIDE SEQUENCE [LARGE SCALE GENOMIC DNA]</scope>
    <source>
        <strain evidence="13">CGMCC 1.15420</strain>
    </source>
</reference>
<dbReference type="Gene3D" id="3.40.50.300">
    <property type="entry name" value="P-loop containing nucleotide triphosphate hydrolases"/>
    <property type="match status" value="1"/>
</dbReference>
<evidence type="ECO:0000313" key="13">
    <source>
        <dbReference type="Proteomes" id="UP000608420"/>
    </source>
</evidence>
<dbReference type="InterPro" id="IPR003439">
    <property type="entry name" value="ABC_transporter-like_ATP-bd"/>
</dbReference>
<dbReference type="RefSeq" id="WP_229716885.1">
    <property type="nucleotide sequence ID" value="NZ_BMIW01000007.1"/>
</dbReference>
<sequence>MSTVMNRATDHLNKQIDNRENRAAKLAGARGSAANTKLLLQNISKVYGDGDTSVKVLDQISLEVKAGEFVAIVGPSGAGKSTFLSIAGALLSPTSGQIWIGDQEISQLPEKKLNQIRLDKIGFVFQSANLIPYLSVIDQLILIGELAGKSRKESHAKAVQLLRELGLGHRLKHYPDSLSGGERQRVSIARAWMNDPEIILADEPTASLDSERGRAVVEMLADEVKQRGKAAVMVTHDHRMLDLCDRIVYIEDGKLSEREM</sequence>
<feature type="domain" description="ABC transporter" evidence="11">
    <location>
        <begin position="38"/>
        <end position="260"/>
    </location>
</feature>
<dbReference type="InterPro" id="IPR015854">
    <property type="entry name" value="ABC_transpr_LolD-like"/>
</dbReference>
<keyword evidence="3" id="KW-0813">Transport</keyword>
<dbReference type="GO" id="GO:0005524">
    <property type="term" value="F:ATP binding"/>
    <property type="evidence" value="ECO:0007669"/>
    <property type="project" value="UniProtKB-KW"/>
</dbReference>
<comment type="similarity">
    <text evidence="8">Belongs to the ABC transporter superfamily. HrtA family.</text>
</comment>
<evidence type="ECO:0000256" key="10">
    <source>
        <dbReference type="ARBA" id="ARBA00024721"/>
    </source>
</evidence>
<evidence type="ECO:0000259" key="11">
    <source>
        <dbReference type="PROSITE" id="PS50893"/>
    </source>
</evidence>
<evidence type="ECO:0000256" key="8">
    <source>
        <dbReference type="ARBA" id="ARBA00024359"/>
    </source>
</evidence>
<dbReference type="CDD" id="cd03255">
    <property type="entry name" value="ABC_MJ0796_LolCDE_FtsE"/>
    <property type="match status" value="1"/>
</dbReference>
<evidence type="ECO:0000256" key="3">
    <source>
        <dbReference type="ARBA" id="ARBA00022448"/>
    </source>
</evidence>
<dbReference type="PROSITE" id="PS00211">
    <property type="entry name" value="ABC_TRANSPORTER_1"/>
    <property type="match status" value="1"/>
</dbReference>
<evidence type="ECO:0000256" key="2">
    <source>
        <dbReference type="ARBA" id="ARBA00011131"/>
    </source>
</evidence>
<evidence type="ECO:0000313" key="12">
    <source>
        <dbReference type="EMBL" id="GGF93712.1"/>
    </source>
</evidence>
<evidence type="ECO:0000256" key="7">
    <source>
        <dbReference type="ARBA" id="ARBA00023136"/>
    </source>
</evidence>
<dbReference type="SUPFAM" id="SSF52540">
    <property type="entry name" value="P-loop containing nucleoside triphosphate hydrolases"/>
    <property type="match status" value="1"/>
</dbReference>